<comment type="caution">
    <text evidence="2">The sequence shown here is derived from an EMBL/GenBank/DDBJ whole genome shotgun (WGS) entry which is preliminary data.</text>
</comment>
<dbReference type="InterPro" id="IPR045518">
    <property type="entry name" value="2EXR"/>
</dbReference>
<gene>
    <name evidence="2" type="ORF">BCON_0355g00070</name>
</gene>
<name>A0A4Z1H9V5_9HELO</name>
<dbReference type="PANTHER" id="PTHR35910:SF1">
    <property type="entry name" value="2EXR DOMAIN-CONTAINING PROTEIN"/>
    <property type="match status" value="1"/>
</dbReference>
<dbReference type="PANTHER" id="PTHR35910">
    <property type="entry name" value="2EXR DOMAIN-CONTAINING PROTEIN"/>
    <property type="match status" value="1"/>
</dbReference>
<dbReference type="EMBL" id="PQXN01000353">
    <property type="protein sequence ID" value="TGO45928.1"/>
    <property type="molecule type" value="Genomic_DNA"/>
</dbReference>
<evidence type="ECO:0000259" key="1">
    <source>
        <dbReference type="Pfam" id="PF20150"/>
    </source>
</evidence>
<accession>A0A4Z1H9V5</accession>
<proteinExistence type="predicted"/>
<dbReference type="Proteomes" id="UP000297527">
    <property type="component" value="Unassembled WGS sequence"/>
</dbReference>
<dbReference type="Pfam" id="PF20150">
    <property type="entry name" value="2EXR"/>
    <property type="match status" value="1"/>
</dbReference>
<reference evidence="2 3" key="1">
    <citation type="submission" date="2017-12" db="EMBL/GenBank/DDBJ databases">
        <title>Comparative genomics of Botrytis spp.</title>
        <authorList>
            <person name="Valero-Jimenez C.A."/>
            <person name="Tapia P."/>
            <person name="Veloso J."/>
            <person name="Silva-Moreno E."/>
            <person name="Staats M."/>
            <person name="Valdes J.H."/>
            <person name="Van Kan J.A.L."/>
        </authorList>
    </citation>
    <scope>NUCLEOTIDE SEQUENCE [LARGE SCALE GENOMIC DNA]</scope>
    <source>
        <strain evidence="2 3">MUCL11595</strain>
    </source>
</reference>
<dbReference type="OrthoDB" id="3484685at2759"/>
<sequence length="229" mass="26843">MSEFKATSTRFMQVPEMRLAIWDALTPPPRRIYMQKSSMSFPDNRCWVAKINSDSGSPAIPSPPVLGICAESRDYFIREKGYTILSCCLINPIYVNYSRDQLWFDSLSRLWSYARNVSYRDRLESRNSQMNEEVLQLSRIRKLGMSLTDKDRIGRFSARIMIHIIKRLPELEEVIFELPKDRFEDYKANIDGKLSGYEERIRDHNILDPRAPPRLIYIMQEVVAPPEDI</sequence>
<dbReference type="AlphaFoldDB" id="A0A4Z1H9V5"/>
<organism evidence="2 3">
    <name type="scientific">Botryotinia convoluta</name>
    <dbReference type="NCBI Taxonomy" id="54673"/>
    <lineage>
        <taxon>Eukaryota</taxon>
        <taxon>Fungi</taxon>
        <taxon>Dikarya</taxon>
        <taxon>Ascomycota</taxon>
        <taxon>Pezizomycotina</taxon>
        <taxon>Leotiomycetes</taxon>
        <taxon>Helotiales</taxon>
        <taxon>Sclerotiniaceae</taxon>
        <taxon>Botryotinia</taxon>
    </lineage>
</organism>
<feature type="domain" description="2EXR" evidence="1">
    <location>
        <begin position="15"/>
        <end position="101"/>
    </location>
</feature>
<evidence type="ECO:0000313" key="3">
    <source>
        <dbReference type="Proteomes" id="UP000297527"/>
    </source>
</evidence>
<protein>
    <recommendedName>
        <fullName evidence="1">2EXR domain-containing protein</fullName>
    </recommendedName>
</protein>
<keyword evidence="3" id="KW-1185">Reference proteome</keyword>
<evidence type="ECO:0000313" key="2">
    <source>
        <dbReference type="EMBL" id="TGO45928.1"/>
    </source>
</evidence>